<keyword evidence="4" id="KW-1185">Reference proteome</keyword>
<keyword evidence="2" id="KW-0808">Transferase</keyword>
<comment type="caution">
    <text evidence="3">The sequence shown here is derived from an EMBL/GenBank/DDBJ whole genome shotgun (WGS) entry which is preliminary data.</text>
</comment>
<name>A0A1H1GMN8_9PSED</name>
<dbReference type="PANTHER" id="PTHR36836">
    <property type="entry name" value="COLANIC ACID BIOSYNTHESIS PROTEIN WCAK"/>
    <property type="match status" value="1"/>
</dbReference>
<evidence type="ECO:0000313" key="4">
    <source>
        <dbReference type="Proteomes" id="UP000198740"/>
    </source>
</evidence>
<dbReference type="Proteomes" id="UP000317267">
    <property type="component" value="Unassembled WGS sequence"/>
</dbReference>
<evidence type="ECO:0000313" key="5">
    <source>
        <dbReference type="Proteomes" id="UP000317267"/>
    </source>
</evidence>
<reference evidence="3 5" key="2">
    <citation type="submission" date="2019-06" db="EMBL/GenBank/DDBJ databases">
        <title>Pseudomonas bimorpha sp. nov. isolated from bovine raw milk and skim milk concentrate.</title>
        <authorList>
            <person name="Hofmann K."/>
            <person name="Huptas C."/>
            <person name="Doll E."/>
            <person name="Scherer S."/>
            <person name="Wenning M."/>
        </authorList>
    </citation>
    <scope>NUCLEOTIDE SEQUENCE [LARGE SCALE GENOMIC DNA]</scope>
    <source>
        <strain evidence="3 5">DSM 17515</strain>
    </source>
</reference>
<dbReference type="OrthoDB" id="1228743at2"/>
<protein>
    <submittedName>
        <fullName evidence="2">Polysaccharide pyruvyl transferase family protein WcaK</fullName>
    </submittedName>
</protein>
<dbReference type="AlphaFoldDB" id="A0A1H1GMN8"/>
<evidence type="ECO:0000259" key="1">
    <source>
        <dbReference type="Pfam" id="PF04230"/>
    </source>
</evidence>
<dbReference type="EMBL" id="VFES01000038">
    <property type="protein sequence ID" value="TWR53082.1"/>
    <property type="molecule type" value="Genomic_DNA"/>
</dbReference>
<sequence length="354" mass="38877">MNISVIGYYGNNFGDLLMLKSLLSVRRPGVVYTVLTYGDGEALKKQGFISADHIAVVELNKANRLLAYKSVIKSFAIIWGGGTCFMDEGGTGGIKYMALARLFGAKVIYAGIGVDNHKKIKTRLILFFATVLAKAFYIRDSASLQAIRKINPWVSEGKIKQSVDLAYALETDDASAVADLEVGDNYIIVCLRDLEGYGVQPNGEVYGQLLDVSIRICWRLGVSKIGIFNADAEVDTDVSLYAERELKERGFTVFKIPGSDIDKSMAYIKNARHILSARLHPAVVAYSLGTPFSLYNYSDKNKKFTAETRTGSCLIHRGAIDEFVPDYTADSTAGGNAQKQLAQSTINEIYQLLN</sequence>
<organism evidence="3 5">
    <name type="scientific">Pseudomonas grimontii</name>
    <dbReference type="NCBI Taxonomy" id="129847"/>
    <lineage>
        <taxon>Bacteria</taxon>
        <taxon>Pseudomonadati</taxon>
        <taxon>Pseudomonadota</taxon>
        <taxon>Gammaproteobacteria</taxon>
        <taxon>Pseudomonadales</taxon>
        <taxon>Pseudomonadaceae</taxon>
        <taxon>Pseudomonas</taxon>
    </lineage>
</organism>
<evidence type="ECO:0000313" key="2">
    <source>
        <dbReference type="EMBL" id="SDR14419.1"/>
    </source>
</evidence>
<accession>A0A1H1GMN8</accession>
<dbReference type="Proteomes" id="UP000198740">
    <property type="component" value="Unassembled WGS sequence"/>
</dbReference>
<dbReference type="InterPro" id="IPR007345">
    <property type="entry name" value="Polysacch_pyruvyl_Trfase"/>
</dbReference>
<evidence type="ECO:0000313" key="3">
    <source>
        <dbReference type="EMBL" id="TWR53082.1"/>
    </source>
</evidence>
<dbReference type="RefSeq" id="WP_090403252.1">
    <property type="nucleotide sequence ID" value="NZ_FNKM01000002.1"/>
</dbReference>
<feature type="domain" description="Polysaccharide pyruvyl transferase" evidence="1">
    <location>
        <begin position="12"/>
        <end position="298"/>
    </location>
</feature>
<gene>
    <name evidence="3" type="ORF">FIV39_31765</name>
    <name evidence="2" type="ORF">SAMN04490186_3593</name>
</gene>
<dbReference type="PANTHER" id="PTHR36836:SF1">
    <property type="entry name" value="COLANIC ACID BIOSYNTHESIS PROTEIN WCAK"/>
    <property type="match status" value="1"/>
</dbReference>
<dbReference type="GO" id="GO:0016740">
    <property type="term" value="F:transferase activity"/>
    <property type="evidence" value="ECO:0007669"/>
    <property type="project" value="UniProtKB-KW"/>
</dbReference>
<reference evidence="2 4" key="1">
    <citation type="submission" date="2016-10" db="EMBL/GenBank/DDBJ databases">
        <authorList>
            <person name="Varghese N."/>
            <person name="Submissions S."/>
        </authorList>
    </citation>
    <scope>NUCLEOTIDE SEQUENCE [LARGE SCALE GENOMIC DNA]</scope>
    <source>
        <strain evidence="2 4">BS2976</strain>
    </source>
</reference>
<proteinExistence type="predicted"/>
<dbReference type="Pfam" id="PF04230">
    <property type="entry name" value="PS_pyruv_trans"/>
    <property type="match status" value="1"/>
</dbReference>
<dbReference type="EMBL" id="FNKM01000002">
    <property type="protein sequence ID" value="SDR14419.1"/>
    <property type="molecule type" value="Genomic_DNA"/>
</dbReference>